<evidence type="ECO:0000313" key="6">
    <source>
        <dbReference type="EMBL" id="KAF7345460.1"/>
    </source>
</evidence>
<gene>
    <name evidence="6" type="ORF">MVEN_01564100</name>
</gene>
<dbReference type="Pfam" id="PF01753">
    <property type="entry name" value="zf-MYND"/>
    <property type="match status" value="1"/>
</dbReference>
<dbReference type="InterPro" id="IPR027974">
    <property type="entry name" value="DUF4470"/>
</dbReference>
<dbReference type="Pfam" id="PF14737">
    <property type="entry name" value="DUF4470"/>
    <property type="match status" value="1"/>
</dbReference>
<evidence type="ECO:0000256" key="1">
    <source>
        <dbReference type="ARBA" id="ARBA00022723"/>
    </source>
</evidence>
<keyword evidence="3" id="KW-0862">Zinc</keyword>
<keyword evidence="1" id="KW-0479">Metal-binding</keyword>
<reference evidence="6" key="1">
    <citation type="submission" date="2020-05" db="EMBL/GenBank/DDBJ databases">
        <title>Mycena genomes resolve the evolution of fungal bioluminescence.</title>
        <authorList>
            <person name="Tsai I.J."/>
        </authorList>
    </citation>
    <scope>NUCLEOTIDE SEQUENCE</scope>
    <source>
        <strain evidence="6">CCC161011</strain>
    </source>
</reference>
<evidence type="ECO:0000259" key="4">
    <source>
        <dbReference type="Pfam" id="PF01753"/>
    </source>
</evidence>
<accession>A0A8H7CPL5</accession>
<proteinExistence type="predicted"/>
<dbReference type="AlphaFoldDB" id="A0A8H7CPL5"/>
<dbReference type="Proteomes" id="UP000620124">
    <property type="component" value="Unassembled WGS sequence"/>
</dbReference>
<evidence type="ECO:0000259" key="5">
    <source>
        <dbReference type="Pfam" id="PF14737"/>
    </source>
</evidence>
<keyword evidence="2" id="KW-0863">Zinc-finger</keyword>
<dbReference type="OrthoDB" id="5282002at2759"/>
<dbReference type="SUPFAM" id="SSF144232">
    <property type="entry name" value="HIT/MYND zinc finger-like"/>
    <property type="match status" value="1"/>
</dbReference>
<dbReference type="InterPro" id="IPR002893">
    <property type="entry name" value="Znf_MYND"/>
</dbReference>
<evidence type="ECO:0000256" key="2">
    <source>
        <dbReference type="ARBA" id="ARBA00022771"/>
    </source>
</evidence>
<feature type="domain" description="MYND-type" evidence="4">
    <location>
        <begin position="56"/>
        <end position="96"/>
    </location>
</feature>
<sequence length="620" mass="69334">MSLSAYSLLMPGAWPEPEASSPVLAQNLGTWSNGQTIPHVLCANNSDSKSSTSICCLQPGTMTCSKCHLVKAGLRSRQYCSSACQAQHWKTHKNDCKHPYNSSSWLPAWTTEKRTPAFIDKTNEGPQHTFFGTFGNYLWGNVPAINCLQHVRNEGHPAAAMDLKFCFAASGDIRNLVLTVNDLPDNYTGKCTILFNDINGIVVNRNLVILFVLLTAGADVAEAAELAVHLMYSAALTPAMANYVRQCIETIYGTHGPQSGVWDTRGAGKLRSLQRMSDIQLALQMFRSQYKLQVAFANMHSVMWSPERVDYRDRYLASLEPGHRVSFYRFRTTGVLAPFSVDVGHFTEPNRLLFSPDGGWLTMDNANPLFGWDLGPVFECGKRNGATRDDAYGCLFFYLKEQFQKFATRARDFELDITLSQADAQVLSQAIIIGRVQNLPKVARFDRIETSNLGDYFGASRVITDWAPLLNKANPYSVLLMNFMNWPLKDTALPSPDDEHKVNRKILQQSAEILGFSPAQMFTHGTYSSQIITMMECMEAFYDNERPFSEFLTNAGALQTAVSAGVRLRQTHRIHPKRSGLVLENPNQTVPNLTKTEFYDLFLLGGANYSDRFVEVEVRA</sequence>
<evidence type="ECO:0008006" key="8">
    <source>
        <dbReference type="Google" id="ProtNLM"/>
    </source>
</evidence>
<comment type="caution">
    <text evidence="6">The sequence shown here is derived from an EMBL/GenBank/DDBJ whole genome shotgun (WGS) entry which is preliminary data.</text>
</comment>
<name>A0A8H7CPL5_9AGAR</name>
<keyword evidence="7" id="KW-1185">Reference proteome</keyword>
<dbReference type="EMBL" id="JACAZI010000013">
    <property type="protein sequence ID" value="KAF7345460.1"/>
    <property type="molecule type" value="Genomic_DNA"/>
</dbReference>
<dbReference type="GO" id="GO:0008270">
    <property type="term" value="F:zinc ion binding"/>
    <property type="evidence" value="ECO:0007669"/>
    <property type="project" value="UniProtKB-KW"/>
</dbReference>
<evidence type="ECO:0000313" key="7">
    <source>
        <dbReference type="Proteomes" id="UP000620124"/>
    </source>
</evidence>
<evidence type="ECO:0000256" key="3">
    <source>
        <dbReference type="ARBA" id="ARBA00022833"/>
    </source>
</evidence>
<protein>
    <recommendedName>
        <fullName evidence="8">MYND-type domain-containing protein</fullName>
    </recommendedName>
</protein>
<organism evidence="6 7">
    <name type="scientific">Mycena venus</name>
    <dbReference type="NCBI Taxonomy" id="2733690"/>
    <lineage>
        <taxon>Eukaryota</taxon>
        <taxon>Fungi</taxon>
        <taxon>Dikarya</taxon>
        <taxon>Basidiomycota</taxon>
        <taxon>Agaricomycotina</taxon>
        <taxon>Agaricomycetes</taxon>
        <taxon>Agaricomycetidae</taxon>
        <taxon>Agaricales</taxon>
        <taxon>Marasmiineae</taxon>
        <taxon>Mycenaceae</taxon>
        <taxon>Mycena</taxon>
    </lineage>
</organism>
<dbReference type="Gene3D" id="6.10.140.2220">
    <property type="match status" value="1"/>
</dbReference>
<feature type="domain" description="DUF4470" evidence="5">
    <location>
        <begin position="138"/>
        <end position="235"/>
    </location>
</feature>